<protein>
    <submittedName>
        <fullName evidence="2">Uncharacterized protein</fullName>
    </submittedName>
</protein>
<organism evidence="2">
    <name type="scientific">Arion vulgaris</name>
    <dbReference type="NCBI Taxonomy" id="1028688"/>
    <lineage>
        <taxon>Eukaryota</taxon>
        <taxon>Metazoa</taxon>
        <taxon>Spiralia</taxon>
        <taxon>Lophotrochozoa</taxon>
        <taxon>Mollusca</taxon>
        <taxon>Gastropoda</taxon>
        <taxon>Heterobranchia</taxon>
        <taxon>Euthyneura</taxon>
        <taxon>Panpulmonata</taxon>
        <taxon>Eupulmonata</taxon>
        <taxon>Stylommatophora</taxon>
        <taxon>Helicina</taxon>
        <taxon>Arionoidea</taxon>
        <taxon>Arionidae</taxon>
        <taxon>Arion</taxon>
    </lineage>
</organism>
<keyword evidence="1" id="KW-0472">Membrane</keyword>
<sequence>TNATFSTGESSATTVTSTSSFIITTDQQANITTEDYNVAPPLIFLQTIAAQSIAGTFAFAAILFTVHQIYLHL</sequence>
<keyword evidence="1" id="KW-0812">Transmembrane</keyword>
<feature type="non-terminal residue" evidence="2">
    <location>
        <position position="73"/>
    </location>
</feature>
<name>A0A0B7C4H8_9EUPU</name>
<evidence type="ECO:0000256" key="1">
    <source>
        <dbReference type="SAM" id="Phobius"/>
    </source>
</evidence>
<reference evidence="2" key="1">
    <citation type="submission" date="2014-12" db="EMBL/GenBank/DDBJ databases">
        <title>Insight into the proteome of Arion vulgaris.</title>
        <authorList>
            <person name="Aradska J."/>
            <person name="Bulat T."/>
            <person name="Smidak R."/>
            <person name="Sarate P."/>
            <person name="Gangsoo J."/>
            <person name="Sialana F."/>
            <person name="Bilban M."/>
            <person name="Lubec G."/>
        </authorList>
    </citation>
    <scope>NUCLEOTIDE SEQUENCE</scope>
    <source>
        <tissue evidence="2">Skin</tissue>
    </source>
</reference>
<proteinExistence type="predicted"/>
<feature type="transmembrane region" description="Helical" evidence="1">
    <location>
        <begin position="43"/>
        <end position="66"/>
    </location>
</feature>
<dbReference type="EMBL" id="HACG01053221">
    <property type="protein sequence ID" value="CEL00092.1"/>
    <property type="molecule type" value="Transcribed_RNA"/>
</dbReference>
<evidence type="ECO:0000313" key="2">
    <source>
        <dbReference type="EMBL" id="CEL00092.1"/>
    </source>
</evidence>
<gene>
    <name evidence="2" type="primary">ORF222825</name>
</gene>
<accession>A0A0B7C4H8</accession>
<feature type="non-terminal residue" evidence="2">
    <location>
        <position position="1"/>
    </location>
</feature>
<keyword evidence="1" id="KW-1133">Transmembrane helix</keyword>
<dbReference type="AlphaFoldDB" id="A0A0B7C4H8"/>